<dbReference type="PROSITE" id="PS51186">
    <property type="entry name" value="GNAT"/>
    <property type="match status" value="1"/>
</dbReference>
<sequence length="189" mass="21556">MNTTWYLEMTDPAELKPGREPEGDVRFVRAEVPSPELLRFLYETVGRDYRWIDRNPWTDQEWRDRMERPEVEIWVLHDRGTPAGYAELEAQPEGAVEVVYFGLLPGFLGRGLGGHMLTEALRHAWDLASRRTDREPTRRVWLHTCSLDGEHALANYESRGLRVYRKTTADEAVAGGSAADAAGDKDTRG</sequence>
<evidence type="ECO:0000259" key="1">
    <source>
        <dbReference type="PROSITE" id="PS51186"/>
    </source>
</evidence>
<evidence type="ECO:0000313" key="2">
    <source>
        <dbReference type="EMBL" id="USY20266.1"/>
    </source>
</evidence>
<keyword evidence="3" id="KW-1185">Reference proteome</keyword>
<dbReference type="InterPro" id="IPR000182">
    <property type="entry name" value="GNAT_dom"/>
</dbReference>
<dbReference type="EMBL" id="CP099837">
    <property type="protein sequence ID" value="USY20266.1"/>
    <property type="molecule type" value="Genomic_DNA"/>
</dbReference>
<dbReference type="Pfam" id="PF00583">
    <property type="entry name" value="Acetyltransf_1"/>
    <property type="match status" value="1"/>
</dbReference>
<gene>
    <name evidence="2" type="ORF">NE857_00935</name>
</gene>
<feature type="domain" description="N-acetyltransferase" evidence="1">
    <location>
        <begin position="28"/>
        <end position="180"/>
    </location>
</feature>
<dbReference type="SUPFAM" id="SSF55729">
    <property type="entry name" value="Acyl-CoA N-acyltransferases (Nat)"/>
    <property type="match status" value="1"/>
</dbReference>
<evidence type="ECO:0000313" key="3">
    <source>
        <dbReference type="Proteomes" id="UP001055940"/>
    </source>
</evidence>
<dbReference type="CDD" id="cd04301">
    <property type="entry name" value="NAT_SF"/>
    <property type="match status" value="1"/>
</dbReference>
<dbReference type="Proteomes" id="UP001055940">
    <property type="component" value="Chromosome"/>
</dbReference>
<reference evidence="2" key="1">
    <citation type="submission" date="2022-06" db="EMBL/GenBank/DDBJ databases">
        <authorList>
            <person name="Ping M."/>
        </authorList>
    </citation>
    <scope>NUCLEOTIDE SEQUENCE</scope>
    <source>
        <strain evidence="2">JCM11759T</strain>
    </source>
</reference>
<protein>
    <submittedName>
        <fullName evidence="2">GNAT family N-acetyltransferase</fullName>
    </submittedName>
</protein>
<organism evidence="2 3">
    <name type="scientific">Nocardiopsis exhalans</name>
    <dbReference type="NCBI Taxonomy" id="163604"/>
    <lineage>
        <taxon>Bacteria</taxon>
        <taxon>Bacillati</taxon>
        <taxon>Actinomycetota</taxon>
        <taxon>Actinomycetes</taxon>
        <taxon>Streptosporangiales</taxon>
        <taxon>Nocardiopsidaceae</taxon>
        <taxon>Nocardiopsis</taxon>
    </lineage>
</organism>
<accession>A0ABY5D7C6</accession>
<dbReference type="RefSeq" id="WP_254419366.1">
    <property type="nucleotide sequence ID" value="NZ_BAAAJB010000047.1"/>
</dbReference>
<proteinExistence type="predicted"/>
<dbReference type="InterPro" id="IPR016181">
    <property type="entry name" value="Acyl_CoA_acyltransferase"/>
</dbReference>
<dbReference type="Gene3D" id="3.40.630.30">
    <property type="match status" value="1"/>
</dbReference>
<name>A0ABY5D7C6_9ACTN</name>